<feature type="transmembrane region" description="Helical" evidence="6">
    <location>
        <begin position="590"/>
        <end position="607"/>
    </location>
</feature>
<dbReference type="PANTHER" id="PTHR43478:SF1">
    <property type="entry name" value="NA+_H+ ANTIPORTER NHAC-LIKE C-TERMINAL DOMAIN-CONTAINING PROTEIN"/>
    <property type="match status" value="1"/>
</dbReference>
<keyword evidence="3 6" id="KW-0812">Transmembrane</keyword>
<sequence>MLLKRLLLTIAICFGFILSNAENNKIEVVFPDILVESVPYKIELTTNTSLNSTELIALKNNTPLHINQEENQQYIETSFKQGDHLEIQYQNETVYTSEPNPIPLWFSILPPLIAIIMALITKEVFSALFIGLLVGTTVIFKYKGFSFFVSLGKGLFAVVDTYALQALNNPDHLSIIIFSMLIGGMVALITMNGGMKGIVYHLAKYAKSPRSGQFITWLMGLIIFFDDYANTLVVGNTMRPVTDKLKISREKLSYLVDSTSAPIASVAFITTWIGAELSYINEGINHLGIDQSAYQIFLSSLTYSFYPVFTIGFVLMLIIKNRDFGPMYKMEIKARKNGIHKSYTSEKNAQILSEFETSENVKARWYNAFIPVIVVVFGTIIGLFYTGWDADTWSDTHISFTSKLSAIIGNADSFKALIWSSLIGVLVSIALSTIQRVLTLKESMEGLVNGFKTMFNAVLILILAWSIALITEHMHTATFITEILRVVKVSPYWIPALAFIFSGFIAFSTGSSWGTMAIIYPLILPACWKICIEYGFSADQTFPIFYNVVSTVLAGSVLGDHCSPISDTTILSSLASSCNHLNHVKTQMPYALLVGVVSLCIGTIPGAFGIPTWSLFIVGFLILYLIIVKIGKKVEV</sequence>
<gene>
    <name evidence="8" type="ORF">OM075_17450</name>
</gene>
<evidence type="ECO:0000256" key="5">
    <source>
        <dbReference type="ARBA" id="ARBA00023136"/>
    </source>
</evidence>
<evidence type="ECO:0000256" key="1">
    <source>
        <dbReference type="ARBA" id="ARBA00004651"/>
    </source>
</evidence>
<dbReference type="Proteomes" id="UP001209229">
    <property type="component" value="Unassembled WGS sequence"/>
</dbReference>
<organism evidence="8 9">
    <name type="scientific">Plebeiibacterium sediminum</name>
    <dbReference type="NCBI Taxonomy" id="2992112"/>
    <lineage>
        <taxon>Bacteria</taxon>
        <taxon>Pseudomonadati</taxon>
        <taxon>Bacteroidota</taxon>
        <taxon>Bacteroidia</taxon>
        <taxon>Marinilabiliales</taxon>
        <taxon>Marinilabiliaceae</taxon>
        <taxon>Plebeiibacterium</taxon>
    </lineage>
</organism>
<dbReference type="EMBL" id="JAPDPJ010000048">
    <property type="protein sequence ID" value="MCW3788258.1"/>
    <property type="molecule type" value="Genomic_DNA"/>
</dbReference>
<feature type="transmembrane region" description="Helical" evidence="6">
    <location>
        <begin position="613"/>
        <end position="631"/>
    </location>
</feature>
<accession>A0AAE3M6Z0</accession>
<dbReference type="AlphaFoldDB" id="A0AAE3M6Z0"/>
<keyword evidence="2" id="KW-1003">Cell membrane</keyword>
<keyword evidence="4 6" id="KW-1133">Transmembrane helix</keyword>
<feature type="transmembrane region" description="Helical" evidence="6">
    <location>
        <begin position="365"/>
        <end position="385"/>
    </location>
</feature>
<evidence type="ECO:0000256" key="6">
    <source>
        <dbReference type="SAM" id="Phobius"/>
    </source>
</evidence>
<feature type="domain" description="Na+/H+ antiporter NhaC-like C-terminal" evidence="7">
    <location>
        <begin position="269"/>
        <end position="598"/>
    </location>
</feature>
<evidence type="ECO:0000313" key="9">
    <source>
        <dbReference type="Proteomes" id="UP001209229"/>
    </source>
</evidence>
<name>A0AAE3M6Z0_9BACT</name>
<dbReference type="RefSeq" id="WP_301191819.1">
    <property type="nucleotide sequence ID" value="NZ_JAPDPJ010000048.1"/>
</dbReference>
<reference evidence="8" key="1">
    <citation type="submission" date="2022-10" db="EMBL/GenBank/DDBJ databases">
        <authorList>
            <person name="Yu W.X."/>
        </authorList>
    </citation>
    <scope>NUCLEOTIDE SEQUENCE</scope>
    <source>
        <strain evidence="8">AAT</strain>
    </source>
</reference>
<feature type="transmembrane region" description="Helical" evidence="6">
    <location>
        <begin position="254"/>
        <end position="273"/>
    </location>
</feature>
<keyword evidence="9" id="KW-1185">Reference proteome</keyword>
<feature type="transmembrane region" description="Helical" evidence="6">
    <location>
        <begin position="124"/>
        <end position="140"/>
    </location>
</feature>
<feature type="transmembrane region" description="Helical" evidence="6">
    <location>
        <begin position="416"/>
        <end position="434"/>
    </location>
</feature>
<dbReference type="Pfam" id="PF03553">
    <property type="entry name" value="Na_H_antiporter"/>
    <property type="match status" value="1"/>
</dbReference>
<dbReference type="InterPro" id="IPR018461">
    <property type="entry name" value="Na/H_Antiport_NhaC-like_C"/>
</dbReference>
<evidence type="ECO:0000256" key="3">
    <source>
        <dbReference type="ARBA" id="ARBA00022692"/>
    </source>
</evidence>
<evidence type="ECO:0000313" key="8">
    <source>
        <dbReference type="EMBL" id="MCW3788258.1"/>
    </source>
</evidence>
<feature type="transmembrane region" description="Helical" evidence="6">
    <location>
        <begin position="175"/>
        <end position="194"/>
    </location>
</feature>
<protein>
    <recommendedName>
        <fullName evidence="7">Na+/H+ antiporter NhaC-like C-terminal domain-containing protein</fullName>
    </recommendedName>
</protein>
<evidence type="ECO:0000259" key="7">
    <source>
        <dbReference type="Pfam" id="PF03553"/>
    </source>
</evidence>
<evidence type="ECO:0000256" key="4">
    <source>
        <dbReference type="ARBA" id="ARBA00022989"/>
    </source>
</evidence>
<feature type="transmembrane region" description="Helical" evidence="6">
    <location>
        <begin position="214"/>
        <end position="233"/>
    </location>
</feature>
<feature type="transmembrane region" description="Helical" evidence="6">
    <location>
        <begin position="454"/>
        <end position="472"/>
    </location>
</feature>
<proteinExistence type="predicted"/>
<keyword evidence="5 6" id="KW-0472">Membrane</keyword>
<evidence type="ECO:0000256" key="2">
    <source>
        <dbReference type="ARBA" id="ARBA00022475"/>
    </source>
</evidence>
<feature type="transmembrane region" description="Helical" evidence="6">
    <location>
        <begin position="293"/>
        <end position="319"/>
    </location>
</feature>
<feature type="transmembrane region" description="Helical" evidence="6">
    <location>
        <begin position="492"/>
        <end position="520"/>
    </location>
</feature>
<dbReference type="GO" id="GO:0005886">
    <property type="term" value="C:plasma membrane"/>
    <property type="evidence" value="ECO:0007669"/>
    <property type="project" value="UniProtKB-SubCell"/>
</dbReference>
<comment type="caution">
    <text evidence="8">The sequence shown here is derived from an EMBL/GenBank/DDBJ whole genome shotgun (WGS) entry which is preliminary data.</text>
</comment>
<comment type="subcellular location">
    <subcellularLocation>
        <location evidence="1">Cell membrane</location>
        <topology evidence="1">Multi-pass membrane protein</topology>
    </subcellularLocation>
</comment>
<dbReference type="PANTHER" id="PTHR43478">
    <property type="entry name" value="NA+/H+ ANTIPORTER-RELATED"/>
    <property type="match status" value="1"/>
</dbReference>